<organism evidence="2 3">
    <name type="scientific">Dibothriocephalus latus</name>
    <name type="common">Fish tapeworm</name>
    <name type="synonym">Diphyllobothrium latum</name>
    <dbReference type="NCBI Taxonomy" id="60516"/>
    <lineage>
        <taxon>Eukaryota</taxon>
        <taxon>Metazoa</taxon>
        <taxon>Spiralia</taxon>
        <taxon>Lophotrochozoa</taxon>
        <taxon>Platyhelminthes</taxon>
        <taxon>Cestoda</taxon>
        <taxon>Eucestoda</taxon>
        <taxon>Diphyllobothriidea</taxon>
        <taxon>Diphyllobothriidae</taxon>
        <taxon>Dibothriocephalus</taxon>
    </lineage>
</organism>
<protein>
    <submittedName>
        <fullName evidence="2">Uncharacterized protein</fullName>
    </submittedName>
</protein>
<proteinExistence type="predicted"/>
<dbReference type="AlphaFoldDB" id="A0A3P7N5T4"/>
<reference evidence="2 3" key="1">
    <citation type="submission" date="2018-11" db="EMBL/GenBank/DDBJ databases">
        <authorList>
            <consortium name="Pathogen Informatics"/>
        </authorList>
    </citation>
    <scope>NUCLEOTIDE SEQUENCE [LARGE SCALE GENOMIC DNA]</scope>
</reference>
<evidence type="ECO:0000256" key="1">
    <source>
        <dbReference type="SAM" id="MobiDB-lite"/>
    </source>
</evidence>
<evidence type="ECO:0000313" key="2">
    <source>
        <dbReference type="EMBL" id="VDN35090.1"/>
    </source>
</evidence>
<accession>A0A3P7N5T4</accession>
<name>A0A3P7N5T4_DIBLA</name>
<evidence type="ECO:0000313" key="3">
    <source>
        <dbReference type="Proteomes" id="UP000281553"/>
    </source>
</evidence>
<dbReference type="Proteomes" id="UP000281553">
    <property type="component" value="Unassembled WGS sequence"/>
</dbReference>
<feature type="region of interest" description="Disordered" evidence="1">
    <location>
        <begin position="25"/>
        <end position="53"/>
    </location>
</feature>
<feature type="compositionally biased region" description="Polar residues" evidence="1">
    <location>
        <begin position="25"/>
        <end position="36"/>
    </location>
</feature>
<keyword evidence="3" id="KW-1185">Reference proteome</keyword>
<dbReference type="EMBL" id="UYRU01086459">
    <property type="protein sequence ID" value="VDN35090.1"/>
    <property type="molecule type" value="Genomic_DNA"/>
</dbReference>
<gene>
    <name evidence="2" type="ORF">DILT_LOCUS16682</name>
</gene>
<sequence>MVADLPCSTETSIAEPAVKKSRCTDSPIQFNVSSPSQPSPLRDATRETGFGDGIPRAETLMFLAANSLR</sequence>
<dbReference type="OrthoDB" id="10443732at2759"/>